<keyword evidence="2" id="KW-0812">Transmembrane</keyword>
<proteinExistence type="predicted"/>
<dbReference type="PANTHER" id="PTHR11360">
    <property type="entry name" value="MONOCARBOXYLATE TRANSPORTER"/>
    <property type="match status" value="1"/>
</dbReference>
<keyword evidence="2" id="KW-0472">Membrane</keyword>
<evidence type="ECO:0000313" key="5">
    <source>
        <dbReference type="Proteomes" id="UP001164746"/>
    </source>
</evidence>
<feature type="domain" description="Major facilitator superfamily (MFS) profile" evidence="3">
    <location>
        <begin position="82"/>
        <end position="184"/>
    </location>
</feature>
<dbReference type="InterPro" id="IPR036259">
    <property type="entry name" value="MFS_trans_sf"/>
</dbReference>
<dbReference type="EMBL" id="CP111023">
    <property type="protein sequence ID" value="WAR22068.1"/>
    <property type="molecule type" value="Genomic_DNA"/>
</dbReference>
<evidence type="ECO:0000256" key="1">
    <source>
        <dbReference type="ARBA" id="ARBA00004141"/>
    </source>
</evidence>
<dbReference type="PANTHER" id="PTHR11360:SF310">
    <property type="entry name" value="MONOCARBOXYLATE TRANSPORTER 9-LIKE"/>
    <property type="match status" value="1"/>
</dbReference>
<evidence type="ECO:0000259" key="3">
    <source>
        <dbReference type="PROSITE" id="PS50850"/>
    </source>
</evidence>
<feature type="transmembrane region" description="Helical" evidence="2">
    <location>
        <begin position="78"/>
        <end position="103"/>
    </location>
</feature>
<evidence type="ECO:0000256" key="2">
    <source>
        <dbReference type="SAM" id="Phobius"/>
    </source>
</evidence>
<accession>A0ABY7FIQ4</accession>
<reference evidence="4" key="1">
    <citation type="submission" date="2022-11" db="EMBL/GenBank/DDBJ databases">
        <title>Centuries of genome instability and evolution in soft-shell clam transmissible cancer (bioRxiv).</title>
        <authorList>
            <person name="Hart S.F.M."/>
            <person name="Yonemitsu M.A."/>
            <person name="Giersch R.M."/>
            <person name="Beal B.F."/>
            <person name="Arriagada G."/>
            <person name="Davis B.W."/>
            <person name="Ostrander E.A."/>
            <person name="Goff S.P."/>
            <person name="Metzger M.J."/>
        </authorList>
    </citation>
    <scope>NUCLEOTIDE SEQUENCE</scope>
    <source>
        <strain evidence="4">MELC-2E11</strain>
        <tissue evidence="4">Siphon/mantle</tissue>
    </source>
</reference>
<evidence type="ECO:0000313" key="4">
    <source>
        <dbReference type="EMBL" id="WAR22068.1"/>
    </source>
</evidence>
<dbReference type="Proteomes" id="UP001164746">
    <property type="component" value="Chromosome 12"/>
</dbReference>
<dbReference type="InterPro" id="IPR050327">
    <property type="entry name" value="Proton-linked_MCT"/>
</dbReference>
<feature type="transmembrane region" description="Helical" evidence="2">
    <location>
        <begin position="160"/>
        <end position="180"/>
    </location>
</feature>
<feature type="transmembrane region" description="Helical" evidence="2">
    <location>
        <begin position="115"/>
        <end position="140"/>
    </location>
</feature>
<comment type="subcellular location">
    <subcellularLocation>
        <location evidence="1">Membrane</location>
        <topology evidence="1">Multi-pass membrane protein</topology>
    </subcellularLocation>
</comment>
<dbReference type="InterPro" id="IPR020846">
    <property type="entry name" value="MFS_dom"/>
</dbReference>
<dbReference type="SUPFAM" id="SSF103473">
    <property type="entry name" value="MFS general substrate transporter"/>
    <property type="match status" value="1"/>
</dbReference>
<name>A0ABY7FIQ4_MYAAR</name>
<organism evidence="4 5">
    <name type="scientific">Mya arenaria</name>
    <name type="common">Soft-shell clam</name>
    <dbReference type="NCBI Taxonomy" id="6604"/>
    <lineage>
        <taxon>Eukaryota</taxon>
        <taxon>Metazoa</taxon>
        <taxon>Spiralia</taxon>
        <taxon>Lophotrochozoa</taxon>
        <taxon>Mollusca</taxon>
        <taxon>Bivalvia</taxon>
        <taxon>Autobranchia</taxon>
        <taxon>Heteroconchia</taxon>
        <taxon>Euheterodonta</taxon>
        <taxon>Imparidentia</taxon>
        <taxon>Neoheterodontei</taxon>
        <taxon>Myida</taxon>
        <taxon>Myoidea</taxon>
        <taxon>Myidae</taxon>
        <taxon>Mya</taxon>
    </lineage>
</organism>
<keyword evidence="5" id="KW-1185">Reference proteome</keyword>
<gene>
    <name evidence="4" type="ORF">MAR_016042</name>
</gene>
<protein>
    <submittedName>
        <fullName evidence="4">MOT14-like protein</fullName>
    </submittedName>
</protein>
<dbReference type="PROSITE" id="PS50850">
    <property type="entry name" value="MFS"/>
    <property type="match status" value="1"/>
</dbReference>
<sequence>MNSSKAESNDMDKKKHLIKPSVGKGILSLKEHGCIKEAELEALLDETGISGIKDELKEINSIEYEDVDPDFSDLDTGWAWVVLVASFLTFAFLGGSMYSVGIIHNALLERFHASVGLTAWVGALHTGIVSLGGILSTVVVNRFSCRTAIMLSGLLNTGGYMATAFVPSVETAIFTCGIIAGNAL</sequence>
<dbReference type="Gene3D" id="1.20.1250.20">
    <property type="entry name" value="MFS general substrate transporter like domains"/>
    <property type="match status" value="1"/>
</dbReference>
<keyword evidence="2" id="KW-1133">Transmembrane helix</keyword>